<keyword evidence="2" id="KW-1185">Reference proteome</keyword>
<accession>A0ABN8JIE4</accession>
<organism evidence="1 2">
    <name type="scientific">Mesorhizobium escarrei</name>
    <dbReference type="NCBI Taxonomy" id="666018"/>
    <lineage>
        <taxon>Bacteria</taxon>
        <taxon>Pseudomonadati</taxon>
        <taxon>Pseudomonadota</taxon>
        <taxon>Alphaproteobacteria</taxon>
        <taxon>Hyphomicrobiales</taxon>
        <taxon>Phyllobacteriaceae</taxon>
        <taxon>Mesorhizobium</taxon>
    </lineage>
</organism>
<sequence>MGSSVRIASPAPVSSKGIKHRKAAVRRGFFDFFGLDGITQQTERAYRLPAALWPAGALFAARNTPNRVRTFAFQFGPRSLADRCI</sequence>
<dbReference type="EMBL" id="CAKXZT010000072">
    <property type="protein sequence ID" value="CAH2397113.1"/>
    <property type="molecule type" value="Genomic_DNA"/>
</dbReference>
<proteinExistence type="predicted"/>
<name>A0ABN8JIE4_9HYPH</name>
<comment type="caution">
    <text evidence="1">The sequence shown here is derived from an EMBL/GenBank/DDBJ whole genome shotgun (WGS) entry which is preliminary data.</text>
</comment>
<dbReference type="Proteomes" id="UP001153050">
    <property type="component" value="Unassembled WGS sequence"/>
</dbReference>
<reference evidence="1 2" key="1">
    <citation type="submission" date="2022-03" db="EMBL/GenBank/DDBJ databases">
        <authorList>
            <person name="Brunel B."/>
        </authorList>
    </citation>
    <scope>NUCLEOTIDE SEQUENCE [LARGE SCALE GENOMIC DNA]</scope>
    <source>
        <strain evidence="1">STM5069sample</strain>
    </source>
</reference>
<protein>
    <submittedName>
        <fullName evidence="1">Uncharacterized protein</fullName>
    </submittedName>
</protein>
<evidence type="ECO:0000313" key="2">
    <source>
        <dbReference type="Proteomes" id="UP001153050"/>
    </source>
</evidence>
<evidence type="ECO:0000313" key="1">
    <source>
        <dbReference type="EMBL" id="CAH2397113.1"/>
    </source>
</evidence>
<gene>
    <name evidence="1" type="ORF">MES5069_1630003</name>
</gene>